<keyword evidence="3" id="KW-0813">Transport</keyword>
<evidence type="ECO:0000256" key="1">
    <source>
        <dbReference type="ARBA" id="ARBA00004418"/>
    </source>
</evidence>
<evidence type="ECO:0000256" key="2">
    <source>
        <dbReference type="ARBA" id="ARBA00010548"/>
    </source>
</evidence>
<proteinExistence type="inferred from homology"/>
<gene>
    <name evidence="9" type="ORF">DRB17_17720</name>
</gene>
<protein>
    <recommendedName>
        <fullName evidence="11">Amine dehydrogenase</fullName>
    </recommendedName>
</protein>
<evidence type="ECO:0000256" key="3">
    <source>
        <dbReference type="ARBA" id="ARBA00022448"/>
    </source>
</evidence>
<evidence type="ECO:0000256" key="5">
    <source>
        <dbReference type="ARBA" id="ARBA00022764"/>
    </source>
</evidence>
<comment type="subcellular location">
    <subcellularLocation>
        <location evidence="1">Periplasm</location>
    </subcellularLocation>
</comment>
<keyword evidence="4" id="KW-0732">Signal</keyword>
<dbReference type="Pfam" id="PF06433">
    <property type="entry name" value="Me-amine-dh_H"/>
    <property type="match status" value="1"/>
</dbReference>
<keyword evidence="10" id="KW-1185">Reference proteome</keyword>
<keyword evidence="7" id="KW-0560">Oxidoreductase</keyword>
<dbReference type="AlphaFoldDB" id="A0A369T7V0"/>
<dbReference type="InterPro" id="IPR009451">
    <property type="entry name" value="Metamine_DH_Hvc"/>
</dbReference>
<dbReference type="Gene3D" id="2.130.10.10">
    <property type="entry name" value="YVTN repeat-like/Quinoprotein amine dehydrogenase"/>
    <property type="match status" value="1"/>
</dbReference>
<evidence type="ECO:0000256" key="8">
    <source>
        <dbReference type="PIRSR" id="PIRSR609451-50"/>
    </source>
</evidence>
<dbReference type="GO" id="GO:0042597">
    <property type="term" value="C:periplasmic space"/>
    <property type="evidence" value="ECO:0007669"/>
    <property type="project" value="UniProtKB-SubCell"/>
</dbReference>
<keyword evidence="5" id="KW-0574">Periplasm</keyword>
<comment type="caution">
    <text evidence="9">The sequence shown here is derived from an EMBL/GenBank/DDBJ whole genome shotgun (WGS) entry which is preliminary data.</text>
</comment>
<keyword evidence="6" id="KW-0249">Electron transport</keyword>
<dbReference type="SUPFAM" id="SSF50969">
    <property type="entry name" value="YVTN repeat-like/Quinoprotein amine dehydrogenase"/>
    <property type="match status" value="1"/>
</dbReference>
<keyword evidence="8" id="KW-1015">Disulfide bond</keyword>
<evidence type="ECO:0008006" key="11">
    <source>
        <dbReference type="Google" id="ProtNLM"/>
    </source>
</evidence>
<evidence type="ECO:0000313" key="10">
    <source>
        <dbReference type="Proteomes" id="UP000253941"/>
    </source>
</evidence>
<evidence type="ECO:0000256" key="7">
    <source>
        <dbReference type="ARBA" id="ARBA00023002"/>
    </source>
</evidence>
<dbReference type="InterPro" id="IPR011044">
    <property type="entry name" value="Quino_amine_DH_bsu"/>
</dbReference>
<evidence type="ECO:0000256" key="4">
    <source>
        <dbReference type="ARBA" id="ARBA00022729"/>
    </source>
</evidence>
<organism evidence="9 10">
    <name type="scientific">Ferruginivarius sediminum</name>
    <dbReference type="NCBI Taxonomy" id="2661937"/>
    <lineage>
        <taxon>Bacteria</taxon>
        <taxon>Pseudomonadati</taxon>
        <taxon>Pseudomonadota</taxon>
        <taxon>Alphaproteobacteria</taxon>
        <taxon>Rhodospirillales</taxon>
        <taxon>Rhodospirillaceae</taxon>
        <taxon>Ferruginivarius</taxon>
    </lineage>
</organism>
<evidence type="ECO:0000313" key="9">
    <source>
        <dbReference type="EMBL" id="RDD60534.1"/>
    </source>
</evidence>
<reference evidence="9 10" key="1">
    <citation type="submission" date="2018-07" db="EMBL/GenBank/DDBJ databases">
        <title>Venubactetium sediminum gen. nov., sp. nov., isolated from a marine solar saltern.</title>
        <authorList>
            <person name="Wang S."/>
        </authorList>
    </citation>
    <scope>NUCLEOTIDE SEQUENCE [LARGE SCALE GENOMIC DNA]</scope>
    <source>
        <strain evidence="9 10">WD2A32</strain>
    </source>
</reference>
<dbReference type="GO" id="GO:0030058">
    <property type="term" value="F:aliphatic amine dehydrogenase activity"/>
    <property type="evidence" value="ECO:0007669"/>
    <property type="project" value="InterPro"/>
</dbReference>
<feature type="disulfide bond" evidence="8">
    <location>
        <begin position="205"/>
        <end position="220"/>
    </location>
</feature>
<comment type="similarity">
    <text evidence="2">Belongs to the aromatic amine dehydrogenase heavy chain family.</text>
</comment>
<sequence>MVGHPAENDMADGKGRNAMWGKAWPASAMAAALAGVLFAGTAAAQVPEGAKMPVAEEHNTVTLGEPGDHRVYVLDPVFPHLIAGKVYVVDGDEQQVIGTMNAGYVPNLVLGKGGKELYFAETFWSRGTRGERTDVVTTYDASTLSPTGEVKLPRGRFLVVTKRWDAISTPDGRFLLSYNMDPATSVSVVDLENDEYVGEIETPGCALMYPMADRRFAMLCADGSLLTVDFDENGEAELSRGEPFFDAQNDPVFEHAAVSTSAEMTYYISYNGMVYPTDMSGETPEVGDAWSLVSEEDKAENWRPGGWMPASYHPGSDRLFVLMHQGGEWTHKNAGSEIWVFDASEGKRLDRIELEEHAASVAVTKDDEPLLYALTEAASLSIFDAANGYAHKGTMGQLGDSPLVLMVHGE</sequence>
<dbReference type="InterPro" id="IPR015943">
    <property type="entry name" value="WD40/YVTN_repeat-like_dom_sf"/>
</dbReference>
<dbReference type="Proteomes" id="UP000253941">
    <property type="component" value="Unassembled WGS sequence"/>
</dbReference>
<accession>A0A369T7V0</accession>
<evidence type="ECO:0000256" key="6">
    <source>
        <dbReference type="ARBA" id="ARBA00022982"/>
    </source>
</evidence>
<name>A0A369T7V0_9PROT</name>
<dbReference type="EMBL" id="QPMH01000025">
    <property type="protein sequence ID" value="RDD60534.1"/>
    <property type="molecule type" value="Genomic_DNA"/>
</dbReference>